<dbReference type="CDD" id="cd06008">
    <property type="entry name" value="NF-X1-zinc-finger"/>
    <property type="match status" value="1"/>
</dbReference>
<dbReference type="GO" id="GO:0016887">
    <property type="term" value="F:ATP hydrolysis activity"/>
    <property type="evidence" value="ECO:0007669"/>
    <property type="project" value="InterPro"/>
</dbReference>
<feature type="compositionally biased region" description="Low complexity" evidence="6">
    <location>
        <begin position="2355"/>
        <end position="2433"/>
    </location>
</feature>
<accession>A0AAV9TGY8</accession>
<dbReference type="SMART" id="SM00382">
    <property type="entry name" value="AAA"/>
    <property type="match status" value="4"/>
</dbReference>
<dbReference type="Gene3D" id="3.40.50.300">
    <property type="entry name" value="P-loop containing nucleotide triphosphate hydrolases"/>
    <property type="match status" value="6"/>
</dbReference>
<gene>
    <name evidence="8" type="ORF">QIS74_06491</name>
</gene>
<feature type="region of interest" description="Disordered" evidence="6">
    <location>
        <begin position="1221"/>
        <end position="1260"/>
    </location>
</feature>
<dbReference type="InterPro" id="IPR003959">
    <property type="entry name" value="ATPase_AAA_core"/>
</dbReference>
<reference evidence="8 9" key="1">
    <citation type="submission" date="2023-04" db="EMBL/GenBank/DDBJ databases">
        <title>Colletotrichum tabacum stain YC1 causing leaf anthracnose on Nicotiana tabacum(L.) cv.</title>
        <authorList>
            <person name="Ji Z."/>
            <person name="Wang M."/>
            <person name="Zhang J."/>
            <person name="Wang N."/>
            <person name="Zhou Z."/>
        </authorList>
    </citation>
    <scope>NUCLEOTIDE SEQUENCE [LARGE SCALE GENOMIC DNA]</scope>
    <source>
        <strain evidence="8 9">YC1</strain>
    </source>
</reference>
<dbReference type="InterPro" id="IPR000641">
    <property type="entry name" value="CbxX/CfxQ"/>
</dbReference>
<evidence type="ECO:0000256" key="3">
    <source>
        <dbReference type="ARBA" id="ARBA00022806"/>
    </source>
</evidence>
<name>A0AAV9TGY8_9PEZI</name>
<dbReference type="Proteomes" id="UP001327957">
    <property type="component" value="Unassembled WGS sequence"/>
</dbReference>
<dbReference type="FunFam" id="1.10.8.60:FF:000160">
    <property type="entry name" value="WGS project CABT00000000 data, contig 2.55"/>
    <property type="match status" value="1"/>
</dbReference>
<keyword evidence="5" id="KW-0175">Coiled coil</keyword>
<feature type="compositionally biased region" description="Polar residues" evidence="6">
    <location>
        <begin position="2435"/>
        <end position="2448"/>
    </location>
</feature>
<dbReference type="GO" id="GO:0004386">
    <property type="term" value="F:helicase activity"/>
    <property type="evidence" value="ECO:0007669"/>
    <property type="project" value="InterPro"/>
</dbReference>
<feature type="region of interest" description="Disordered" evidence="6">
    <location>
        <begin position="2132"/>
        <end position="2176"/>
    </location>
</feature>
<dbReference type="InterPro" id="IPR050773">
    <property type="entry name" value="CbxX/CfxQ_RuBisCO_ESX"/>
</dbReference>
<evidence type="ECO:0000256" key="4">
    <source>
        <dbReference type="ARBA" id="ARBA00022840"/>
    </source>
</evidence>
<evidence type="ECO:0000313" key="9">
    <source>
        <dbReference type="Proteomes" id="UP001327957"/>
    </source>
</evidence>
<feature type="domain" description="AAA+ ATPase" evidence="7">
    <location>
        <begin position="1590"/>
        <end position="1735"/>
    </location>
</feature>
<dbReference type="CDD" id="cd17936">
    <property type="entry name" value="EEXXEc_NFX1"/>
    <property type="match status" value="1"/>
</dbReference>
<feature type="compositionally biased region" description="Polar residues" evidence="6">
    <location>
        <begin position="2138"/>
        <end position="2147"/>
    </location>
</feature>
<dbReference type="Pfam" id="PF00004">
    <property type="entry name" value="AAA"/>
    <property type="match status" value="3"/>
</dbReference>
<evidence type="ECO:0000256" key="6">
    <source>
        <dbReference type="SAM" id="MobiDB-lite"/>
    </source>
</evidence>
<feature type="compositionally biased region" description="Low complexity" evidence="6">
    <location>
        <begin position="2454"/>
        <end position="2473"/>
    </location>
</feature>
<organism evidence="8 9">
    <name type="scientific">Colletotrichum tabaci</name>
    <dbReference type="NCBI Taxonomy" id="1209068"/>
    <lineage>
        <taxon>Eukaryota</taxon>
        <taxon>Fungi</taxon>
        <taxon>Dikarya</taxon>
        <taxon>Ascomycota</taxon>
        <taxon>Pezizomycotina</taxon>
        <taxon>Sordariomycetes</taxon>
        <taxon>Hypocreomycetidae</taxon>
        <taxon>Glomerellales</taxon>
        <taxon>Glomerellaceae</taxon>
        <taxon>Colletotrichum</taxon>
        <taxon>Colletotrichum destructivum species complex</taxon>
    </lineage>
</organism>
<dbReference type="FunFam" id="3.40.50.300:FF:000216">
    <property type="entry name" value="Type VII secretion ATPase EccA"/>
    <property type="match status" value="2"/>
</dbReference>
<feature type="compositionally biased region" description="Low complexity" evidence="6">
    <location>
        <begin position="2506"/>
        <end position="2515"/>
    </location>
</feature>
<feature type="compositionally biased region" description="Gly residues" evidence="6">
    <location>
        <begin position="2494"/>
        <end position="2505"/>
    </location>
</feature>
<feature type="domain" description="AAA+ ATPase" evidence="7">
    <location>
        <begin position="1870"/>
        <end position="2007"/>
    </location>
</feature>
<dbReference type="InterPro" id="IPR041627">
    <property type="entry name" value="AAA_lid_6"/>
</dbReference>
<dbReference type="CDD" id="cd18808">
    <property type="entry name" value="SF1_C_Upf1"/>
    <property type="match status" value="1"/>
</dbReference>
<sequence length="2538" mass="280456">MTSSTSDPRRAARLLKVFRDVTKGGKAITTAADARLFLEAVRANPSPAACLEIITASEIAKNAIRHSIRIDLSTTFVRAHVIPFMAYLTDPAVKMMYDGELLRQLLLIIAQPPVLWDNLLHVYRDSQLAEEELYVFAWLCLELASLSDSELNGIVDDISIALEQSPLQNARDHRTRDLTYKIKKVLELRSSISPDTGCEAAGGRHDNDFVNFRDISVFPTSDEFYSSAPPFYRQAAEVAGVGFAQRPRVHLDNQFRLLREDMLGELRDDLKVATGRKKSKKMAQILTDLAFKGIDTGDEKRGHFCAVLVACKQGLEALTRVTPPRRQAFLNDCRSFLRHQSFGALCRDDNIVAFAFLLRDVDELRKEPPVLSLQFTSSDATGRALLALRAPKDLKFILVDTPVFAYQPVLERLQDLVEMPLRGELLRLDADDEDDQSLDSLQHGTLVQVQIGRLRQLLDGESRKLDLGDRCLDLDRSQIRALLHALESPVALIQGPPGTGKSFVGALAAKVLLMDPSTRILVLSYTNHALDQFLEDLMKIGISSSDMVRLGSKSTAETALLSLDVQLRASIDRRSPEAWELINNTKEELSNIREKINDECSSLVHGRVSSMEILSSLEFSDNDAAFYEAFLIPEQDEGFALAGKDNKAMKPDYLLDRWIQGLDAGELHQLVPARSKSIWEMPEDERRKHAQGWAESLQKERIEAAEGLVKRFNEAQEKVNTLYNERKCAFIKTKKLIGCTTTAAAKYKSLIKAAQPDVVLVEEAGEILEAHVLTALHSMTSQLILIGDHKQLRPKINNFALSVEKGDGFDLNRSLFERMILQGHRHVTLQKQHRMHPEISDLVRHMTYPDLLDDPKTEARKAPKGLQSRVSFINHSHPEEAASEIAERRDGGLPASKRNHFEAGMVLKLVKYLGQQGYGTENLIVLTPYLGQLRLLRDMLSHENDPWLNDLDSFELIRAGQMTAAAGKVKSDSRGIRLSTIDNYQGEESDIVIVSLTRSNNSGDIGFMKAPERLNVLCSRARECLILLGNMETFMASSQGQAIWLPFFSLLKGKEYLQDGVAIRCQQHPEKTALLTKPEDFNIKCPEGGCDEICNASLSCGKHTCQMRCHRIADHRKVPCMERIGKTCDRGHNFTVRCTDQDAACRDCRLEDEDTRRRLQRDLQMEKDRDAAQKRYAKELQEMQDELDHERRLIKYAREDSEHKKMLEKTRAELNDLKATRDRAQKMQAAEQARKSETSAAKVQRGGAPEPWQPPAPVESAQAEWNAMKNDGASSAALDGLMGMIGIESVKKEFLSIKNKVDIAVRQGISLSTERFGCTLLGNPGTGKTTVARIYSNFVTSVGVIAGSCFKETSGSKLAAMGVPGCQQMLDDMLNDGGGVLFIDEAYQLSSGNSPGGRGVLDFLLAEVENLTGKIIFLLAGYSKQMESFFAHNPGFPSRFPTEMKFDDFDDDELLRILQYQIQKKYNGRMKWEDDLYLRVVTRRLGRGRGKVGFGNARAVENLLANISKRQANRLRKERRAGAKTNDLLFTKEDLVGPEPSSALSSCKAWKKMQCLIGLSSVKESVKALVDSTQSNYLRELAEEPVIEYSLNRVFLGSPGTGKTTVAKLYGQILVDIGLLSNGEVVVKNPPDFIGTVLGASEAQTKGILAATEGKVLVIDEAYGLYGGSSGSSGSVGKFSDPYKTAVVDTIVAEVQGVLGEDRCVLLLGYKDQMEEMFQNANPGLSRRFPLSSAFTFEDFDSSELAKILDLKLEQQGFSATDQAKRVALEMLERARNRPNFGNAGEVDILLNEAKARHQRRLSSKETDKLSTLEALDLDENFDRAERTDTNVAKLFEGTVGCEKIVATLEGFQESVRSMKSLGMDPKENIPFNFLFRGPPGTGKTSTARKMGKVFYDMGFLATAEVLDRSASDLVGQYVGQTGPKVRELLDKALGRVLFIDEAYRLAEGHFAQEAVDELVDSVTKDKYKGRMVIILAGYDDDINRLISVNPGMSSRFPEVIDFYSLSAEDCFDLLLQLLMKQKRMLESKKPFNRLVLNCLEYPTTDFKDDVVSDFRALSAQPSWASARDVETLAKSIFLMAMKSRQGMCVTVTEAMVEAELDRMFDEREIRGKQAETTRKRVRLQDLFMASPPAQTPHKISSQYQASTKEDEASCTPPESPTAEVDDGKHKSVRDAGVSDEVWERLERDKKAQEERDAKYRALLETKRKAVGAAREAILKELIEEEERLKKEEEQRKKAAKMGRCPMGYDWIKQAQGFQIARDRSLILRDAGVQKRREQDASVPLLGSLTAGGGTWVADDDDAGDDGRVGGGGGTPSFLVLLRRRVFCEIRHISPRLHDVRFRSTETSKTSENVSESTGSGTTAGAAAESPEGVGDSTGSTGSTSSSAESPEGVSNSTDSTSSTGSSAESPEGVSNSTDSTSSTGSSAESPEGVANSTCTGTASCTSRKSWEKATQSSTGATGTGAARPTQTAEKTEQSLETPGGGSRSSSGLLGCGRGGGGSLGFSGSSSRGSSGVIARFTWNKREVQWLVNVDVIK</sequence>
<dbReference type="InterPro" id="IPR003593">
    <property type="entry name" value="AAA+_ATPase"/>
</dbReference>
<dbReference type="FunFam" id="1.10.8.60:FF:000159">
    <property type="entry name" value="p-loop containing nucleoside triphosphate hydrolase protein"/>
    <property type="match status" value="1"/>
</dbReference>
<feature type="region of interest" description="Disordered" evidence="6">
    <location>
        <begin position="2344"/>
        <end position="2515"/>
    </location>
</feature>
<dbReference type="PANTHER" id="PTHR43392">
    <property type="entry name" value="AAA-TYPE ATPASE FAMILY PROTEIN / ANKYRIN REPEAT FAMILY PROTEIN"/>
    <property type="match status" value="1"/>
</dbReference>
<feature type="domain" description="AAA+ ATPase" evidence="7">
    <location>
        <begin position="1314"/>
        <end position="1450"/>
    </location>
</feature>
<dbReference type="Pfam" id="PF13086">
    <property type="entry name" value="AAA_11"/>
    <property type="match status" value="1"/>
</dbReference>
<evidence type="ECO:0000313" key="8">
    <source>
        <dbReference type="EMBL" id="KAK6218611.1"/>
    </source>
</evidence>
<dbReference type="InterPro" id="IPR041679">
    <property type="entry name" value="DNA2/NAM7-like_C"/>
</dbReference>
<dbReference type="CDD" id="cd00009">
    <property type="entry name" value="AAA"/>
    <property type="match status" value="2"/>
</dbReference>
<dbReference type="Pfam" id="PF17866">
    <property type="entry name" value="AAA_lid_6"/>
    <property type="match status" value="2"/>
</dbReference>
<dbReference type="Pfam" id="PF13087">
    <property type="entry name" value="AAA_12"/>
    <property type="match status" value="1"/>
</dbReference>
<keyword evidence="4" id="KW-0067">ATP-binding</keyword>
<feature type="coiled-coil region" evidence="5">
    <location>
        <begin position="2215"/>
        <end position="2243"/>
    </location>
</feature>
<dbReference type="PRINTS" id="PR00819">
    <property type="entry name" value="CBXCFQXSUPER"/>
</dbReference>
<dbReference type="InterPro" id="IPR027417">
    <property type="entry name" value="P-loop_NTPase"/>
</dbReference>
<dbReference type="Gene3D" id="1.10.8.60">
    <property type="match status" value="2"/>
</dbReference>
<comment type="caution">
    <text evidence="8">The sequence shown here is derived from an EMBL/GenBank/DDBJ whole genome shotgun (WGS) entry which is preliminary data.</text>
</comment>
<dbReference type="InterPro" id="IPR041677">
    <property type="entry name" value="DNA2/NAM7_AAA_11"/>
</dbReference>
<evidence type="ECO:0000259" key="7">
    <source>
        <dbReference type="SMART" id="SM00382"/>
    </source>
</evidence>
<protein>
    <submittedName>
        <fullName evidence="8">Aaa family</fullName>
    </submittedName>
</protein>
<evidence type="ECO:0000256" key="2">
    <source>
        <dbReference type="ARBA" id="ARBA00022741"/>
    </source>
</evidence>
<keyword evidence="3" id="KW-0347">Helicase</keyword>
<dbReference type="PANTHER" id="PTHR43392:SF2">
    <property type="entry name" value="AAA-TYPE ATPASE FAMILY PROTEIN _ ANKYRIN REPEAT FAMILY PROTEIN"/>
    <property type="match status" value="1"/>
</dbReference>
<dbReference type="SUPFAM" id="SSF52540">
    <property type="entry name" value="P-loop containing nucleoside triphosphate hydrolases"/>
    <property type="match status" value="4"/>
</dbReference>
<keyword evidence="2" id="KW-0547">Nucleotide-binding</keyword>
<feature type="domain" description="AAA+ ATPase" evidence="7">
    <location>
        <begin position="487"/>
        <end position="899"/>
    </location>
</feature>
<evidence type="ECO:0000256" key="1">
    <source>
        <dbReference type="ARBA" id="ARBA00010378"/>
    </source>
</evidence>
<proteinExistence type="inferred from homology"/>
<keyword evidence="3" id="KW-0378">Hydrolase</keyword>
<dbReference type="GO" id="GO:0005524">
    <property type="term" value="F:ATP binding"/>
    <property type="evidence" value="ECO:0007669"/>
    <property type="project" value="UniProtKB-KW"/>
</dbReference>
<evidence type="ECO:0000256" key="5">
    <source>
        <dbReference type="SAM" id="Coils"/>
    </source>
</evidence>
<dbReference type="EMBL" id="JASAOK010000033">
    <property type="protein sequence ID" value="KAK6218611.1"/>
    <property type="molecule type" value="Genomic_DNA"/>
</dbReference>
<dbReference type="InterPro" id="IPR047187">
    <property type="entry name" value="SF1_C_Upf1"/>
</dbReference>
<keyword evidence="9" id="KW-1185">Reference proteome</keyword>
<dbReference type="FunFam" id="3.40.50.300:FF:001660">
    <property type="entry name" value="NF-X1 finger and helicase protein, putative"/>
    <property type="match status" value="1"/>
</dbReference>
<comment type="similarity">
    <text evidence="1">Belongs to the CbxX/CfxQ family.</text>
</comment>